<organism evidence="8 9">
    <name type="scientific">Ignicoccus islandicus DSM 13165</name>
    <dbReference type="NCBI Taxonomy" id="940295"/>
    <lineage>
        <taxon>Archaea</taxon>
        <taxon>Thermoproteota</taxon>
        <taxon>Thermoprotei</taxon>
        <taxon>Desulfurococcales</taxon>
        <taxon>Desulfurococcaceae</taxon>
        <taxon>Ignicoccus</taxon>
    </lineage>
</organism>
<dbReference type="PANTHER" id="PTHR11835">
    <property type="entry name" value="DECARBOXYLATING DEHYDROGENASES-ISOCITRATE, ISOPROPYLMALATE, TARTRATE"/>
    <property type="match status" value="1"/>
</dbReference>
<dbReference type="GO" id="GO:0046553">
    <property type="term" value="F:D-malate dehydrogenase (decarboxylating) (NAD+) activity"/>
    <property type="evidence" value="ECO:0007669"/>
    <property type="project" value="UniProtKB-EC"/>
</dbReference>
<keyword evidence="6" id="KW-0520">NAD</keyword>
<keyword evidence="5 8" id="KW-0560">Oxidoreductase</keyword>
<dbReference type="InterPro" id="IPR011828">
    <property type="entry name" value="LEU3_arc"/>
</dbReference>
<comment type="similarity">
    <text evidence="2">Belongs to the isocitrate and isopropylmalate dehydrogenases family.</text>
</comment>
<dbReference type="EC" id="1.1.1.85" evidence="8"/>
<protein>
    <submittedName>
        <fullName evidence="8">3-isopropylmalate dehydrogenase</fullName>
        <ecNumber evidence="8">1.1.1.83</ecNumber>
        <ecNumber evidence="8">1.1.1.85</ecNumber>
    </submittedName>
</protein>
<dbReference type="GO" id="GO:0006099">
    <property type="term" value="P:tricarboxylic acid cycle"/>
    <property type="evidence" value="ECO:0007669"/>
    <property type="project" value="TreeGrafter"/>
</dbReference>
<dbReference type="PROSITE" id="PS00470">
    <property type="entry name" value="IDH_IMDH"/>
    <property type="match status" value="1"/>
</dbReference>
<dbReference type="SMART" id="SM01329">
    <property type="entry name" value="Iso_dh"/>
    <property type="match status" value="1"/>
</dbReference>
<dbReference type="Pfam" id="PF00180">
    <property type="entry name" value="Iso_dh"/>
    <property type="match status" value="1"/>
</dbReference>
<dbReference type="InterPro" id="IPR019818">
    <property type="entry name" value="IsoCit/isopropylmalate_DH_CS"/>
</dbReference>
<evidence type="ECO:0000256" key="2">
    <source>
        <dbReference type="ARBA" id="ARBA00007769"/>
    </source>
</evidence>
<evidence type="ECO:0000256" key="3">
    <source>
        <dbReference type="ARBA" id="ARBA00022723"/>
    </source>
</evidence>
<evidence type="ECO:0000313" key="9">
    <source>
        <dbReference type="Proteomes" id="UP000060778"/>
    </source>
</evidence>
<sequence>MVIEMVKVAVIKGDGIGPEVVGATLLVLKKLIEKYSLNIEFIEVEAGDRAKEKYGEALPKESYEKILQSDAILKGPVGETAADVIVRLRRELDLYSNIRPAKTLPGVPALKENIDIIIVRENIEDLYIGAENFLPQTSLGQKVAVGLRLTSEREVRRISKVAAEYAKRRSNKVTIIHKANVMRKTCGLFREVAREVLEKEGVEVDEMYVDAAAMELVRNPHRFDVMLTPNVFGDILSDLAAQVVGSLGLSPSANVGDERALFEPVHGAAFDIAGKNLANPIATMLAASMMLEWLEAKKGLRNGSKASRDLVRAIEETLKEGLKTRDLGGNLGTKEFAEEVVKRI</sequence>
<evidence type="ECO:0000313" key="8">
    <source>
        <dbReference type="EMBL" id="ALU11934.1"/>
    </source>
</evidence>
<comment type="cofactor">
    <cofactor evidence="1">
        <name>Mg(2+)</name>
        <dbReference type="ChEBI" id="CHEBI:18420"/>
    </cofactor>
</comment>
<evidence type="ECO:0000256" key="4">
    <source>
        <dbReference type="ARBA" id="ARBA00022842"/>
    </source>
</evidence>
<dbReference type="GO" id="GO:0051287">
    <property type="term" value="F:NAD binding"/>
    <property type="evidence" value="ECO:0007669"/>
    <property type="project" value="InterPro"/>
</dbReference>
<reference evidence="8 9" key="1">
    <citation type="submission" date="2013-11" db="EMBL/GenBank/DDBJ databases">
        <title>Comparative genomics of Ignicoccus.</title>
        <authorList>
            <person name="Podar M."/>
        </authorList>
    </citation>
    <scope>NUCLEOTIDE SEQUENCE [LARGE SCALE GENOMIC DNA]</scope>
    <source>
        <strain evidence="8 9">DSM 13165</strain>
    </source>
</reference>
<dbReference type="PANTHER" id="PTHR11835:SF34">
    <property type="entry name" value="ISOCITRATE DEHYDROGENASE [NAD] SUBUNIT ALPHA, MITOCHONDRIAL"/>
    <property type="match status" value="1"/>
</dbReference>
<dbReference type="RefSeq" id="WP_269465087.1">
    <property type="nucleotide sequence ID" value="NZ_CP006867.1"/>
</dbReference>
<dbReference type="GO" id="GO:0006102">
    <property type="term" value="P:isocitrate metabolic process"/>
    <property type="evidence" value="ECO:0007669"/>
    <property type="project" value="TreeGrafter"/>
</dbReference>
<dbReference type="GO" id="GO:0009098">
    <property type="term" value="P:L-leucine biosynthetic process"/>
    <property type="evidence" value="ECO:0007669"/>
    <property type="project" value="InterPro"/>
</dbReference>
<dbReference type="KEGG" id="iis:EYM_06380"/>
<dbReference type="NCBIfam" id="TIGR02088">
    <property type="entry name" value="LEU3_arch"/>
    <property type="match status" value="1"/>
</dbReference>
<keyword evidence="4" id="KW-0460">Magnesium</keyword>
<dbReference type="GO" id="GO:0003862">
    <property type="term" value="F:3-isopropylmalate dehydrogenase activity"/>
    <property type="evidence" value="ECO:0007669"/>
    <property type="project" value="UniProtKB-EC"/>
</dbReference>
<name>A0A0U3E9D9_9CREN</name>
<keyword evidence="3" id="KW-0479">Metal-binding</keyword>
<keyword evidence="9" id="KW-1185">Reference proteome</keyword>
<dbReference type="GO" id="GO:0004449">
    <property type="term" value="F:isocitrate dehydrogenase (NAD+) activity"/>
    <property type="evidence" value="ECO:0007669"/>
    <property type="project" value="TreeGrafter"/>
</dbReference>
<feature type="domain" description="Isopropylmalate dehydrogenase-like" evidence="7">
    <location>
        <begin position="7"/>
        <end position="340"/>
    </location>
</feature>
<evidence type="ECO:0000256" key="1">
    <source>
        <dbReference type="ARBA" id="ARBA00001946"/>
    </source>
</evidence>
<dbReference type="EC" id="1.1.1.83" evidence="8"/>
<dbReference type="SUPFAM" id="SSF53659">
    <property type="entry name" value="Isocitrate/Isopropylmalate dehydrogenase-like"/>
    <property type="match status" value="1"/>
</dbReference>
<evidence type="ECO:0000256" key="6">
    <source>
        <dbReference type="ARBA" id="ARBA00023027"/>
    </source>
</evidence>
<dbReference type="STRING" id="940295.EYM_06380"/>
<evidence type="ECO:0000256" key="5">
    <source>
        <dbReference type="ARBA" id="ARBA00023002"/>
    </source>
</evidence>
<dbReference type="EMBL" id="CP006867">
    <property type="protein sequence ID" value="ALU11934.1"/>
    <property type="molecule type" value="Genomic_DNA"/>
</dbReference>
<dbReference type="AlphaFoldDB" id="A0A0U3E9D9"/>
<dbReference type="GO" id="GO:0000287">
    <property type="term" value="F:magnesium ion binding"/>
    <property type="evidence" value="ECO:0007669"/>
    <property type="project" value="InterPro"/>
</dbReference>
<dbReference type="GeneID" id="30680652"/>
<dbReference type="PATRIC" id="fig|940295.4.peg.1234"/>
<dbReference type="InterPro" id="IPR024084">
    <property type="entry name" value="IsoPropMal-DH-like_dom"/>
</dbReference>
<accession>A0A0U3E9D9</accession>
<gene>
    <name evidence="8" type="ORF">EYM_06380</name>
</gene>
<dbReference type="Gene3D" id="3.40.718.10">
    <property type="entry name" value="Isopropylmalate Dehydrogenase"/>
    <property type="match status" value="1"/>
</dbReference>
<proteinExistence type="inferred from homology"/>
<evidence type="ECO:0000259" key="7">
    <source>
        <dbReference type="SMART" id="SM01329"/>
    </source>
</evidence>
<dbReference type="Proteomes" id="UP000060778">
    <property type="component" value="Chromosome"/>
</dbReference>